<keyword evidence="1" id="KW-0175">Coiled coil</keyword>
<gene>
    <name evidence="2" type="ordered locus">Mlg_1068</name>
</gene>
<feature type="coiled-coil region" evidence="1">
    <location>
        <begin position="59"/>
        <end position="126"/>
    </location>
</feature>
<keyword evidence="3" id="KW-1185">Reference proteome</keyword>
<evidence type="ECO:0000256" key="1">
    <source>
        <dbReference type="SAM" id="Coils"/>
    </source>
</evidence>
<protein>
    <submittedName>
        <fullName evidence="2">Uncharacterized protein</fullName>
    </submittedName>
</protein>
<name>Q0A9R7_ALKEH</name>
<accession>Q0A9R7</accession>
<dbReference type="HOGENOM" id="CLU_1425284_0_0_6"/>
<dbReference type="AlphaFoldDB" id="Q0A9R7"/>
<organism evidence="2 3">
    <name type="scientific">Alkalilimnicola ehrlichii (strain ATCC BAA-1101 / DSM 17681 / MLHE-1)</name>
    <dbReference type="NCBI Taxonomy" id="187272"/>
    <lineage>
        <taxon>Bacteria</taxon>
        <taxon>Pseudomonadati</taxon>
        <taxon>Pseudomonadota</taxon>
        <taxon>Gammaproteobacteria</taxon>
        <taxon>Chromatiales</taxon>
        <taxon>Ectothiorhodospiraceae</taxon>
        <taxon>Alkalilimnicola</taxon>
    </lineage>
</organism>
<sequence>MGKHVDALEKQIAEEYRLNEEHAAAADKARDEYQAAVAAGDMGAASNCRAEAERLDGLARQHGDRIDALEAQRPEAERKDNGPAFRQAVKVMEQELQEEADTHAELAELVGKLADLRKRLDEVHASATAACRKAFQAADAAHEPRPEVDRDRMATTADMDALMRTVRELMNVAGHQATLVMNTRDKARAA</sequence>
<evidence type="ECO:0000313" key="2">
    <source>
        <dbReference type="EMBL" id="ABI56420.1"/>
    </source>
</evidence>
<evidence type="ECO:0000313" key="3">
    <source>
        <dbReference type="Proteomes" id="UP000001962"/>
    </source>
</evidence>
<proteinExistence type="predicted"/>
<dbReference type="eggNOG" id="ENOG50347PY">
    <property type="taxonomic scope" value="Bacteria"/>
</dbReference>
<dbReference type="OrthoDB" id="9993640at2"/>
<dbReference type="EMBL" id="CP000453">
    <property type="protein sequence ID" value="ABI56420.1"/>
    <property type="molecule type" value="Genomic_DNA"/>
</dbReference>
<dbReference type="RefSeq" id="WP_011628815.1">
    <property type="nucleotide sequence ID" value="NC_008340.1"/>
</dbReference>
<dbReference type="KEGG" id="aeh:Mlg_1068"/>
<reference evidence="3" key="1">
    <citation type="submission" date="2006-08" db="EMBL/GenBank/DDBJ databases">
        <title>Complete sequence of Alkalilimnicola ehrilichei MLHE-1.</title>
        <authorList>
            <person name="Copeland A."/>
            <person name="Lucas S."/>
            <person name="Lapidus A."/>
            <person name="Barry K."/>
            <person name="Detter J.C."/>
            <person name="Glavina del Rio T."/>
            <person name="Hammon N."/>
            <person name="Israni S."/>
            <person name="Dalin E."/>
            <person name="Tice H."/>
            <person name="Pitluck S."/>
            <person name="Sims D."/>
            <person name="Brettin T."/>
            <person name="Bruce D."/>
            <person name="Han C."/>
            <person name="Tapia R."/>
            <person name="Gilna P."/>
            <person name="Schmutz J."/>
            <person name="Larimer F."/>
            <person name="Land M."/>
            <person name="Hauser L."/>
            <person name="Kyrpides N."/>
            <person name="Mikhailova N."/>
            <person name="Oremland R.S."/>
            <person name="Hoeft S.E."/>
            <person name="Switzer-Blum J."/>
            <person name="Kulp T."/>
            <person name="King G."/>
            <person name="Tabita R."/>
            <person name="Witte B."/>
            <person name="Santini J.M."/>
            <person name="Basu P."/>
            <person name="Hollibaugh J.T."/>
            <person name="Xie G."/>
            <person name="Stolz J.F."/>
            <person name="Richardson P."/>
        </authorList>
    </citation>
    <scope>NUCLEOTIDE SEQUENCE [LARGE SCALE GENOMIC DNA]</scope>
    <source>
        <strain evidence="3">ATCC BAA-1101 / DSM 17681 / MLHE-1</strain>
    </source>
</reference>
<dbReference type="Proteomes" id="UP000001962">
    <property type="component" value="Chromosome"/>
</dbReference>